<protein>
    <recommendedName>
        <fullName evidence="8">ABC3 transporter permease C-terminal domain-containing protein</fullName>
    </recommendedName>
</protein>
<dbReference type="PANTHER" id="PTHR30572">
    <property type="entry name" value="MEMBRANE COMPONENT OF TRANSPORTER-RELATED"/>
    <property type="match status" value="1"/>
</dbReference>
<feature type="transmembrane region" description="Helical" evidence="7">
    <location>
        <begin position="971"/>
        <end position="998"/>
    </location>
</feature>
<evidence type="ECO:0000256" key="5">
    <source>
        <dbReference type="ARBA" id="ARBA00023136"/>
    </source>
</evidence>
<evidence type="ECO:0000256" key="4">
    <source>
        <dbReference type="ARBA" id="ARBA00022989"/>
    </source>
</evidence>
<keyword evidence="2" id="KW-1003">Cell membrane</keyword>
<evidence type="ECO:0000313" key="9">
    <source>
        <dbReference type="EMBL" id="MBB5139684.1"/>
    </source>
</evidence>
<evidence type="ECO:0000256" key="2">
    <source>
        <dbReference type="ARBA" id="ARBA00022475"/>
    </source>
</evidence>
<evidence type="ECO:0000256" key="1">
    <source>
        <dbReference type="ARBA" id="ARBA00004651"/>
    </source>
</evidence>
<keyword evidence="10" id="KW-1185">Reference proteome</keyword>
<dbReference type="EMBL" id="JACHGN010000032">
    <property type="protein sequence ID" value="MBB5139684.1"/>
    <property type="molecule type" value="Genomic_DNA"/>
</dbReference>
<evidence type="ECO:0000259" key="8">
    <source>
        <dbReference type="Pfam" id="PF02687"/>
    </source>
</evidence>
<comment type="similarity">
    <text evidence="6">Belongs to the ABC-4 integral membrane protein family.</text>
</comment>
<accession>A0A840PE33</accession>
<evidence type="ECO:0000256" key="3">
    <source>
        <dbReference type="ARBA" id="ARBA00022692"/>
    </source>
</evidence>
<feature type="transmembrane region" description="Helical" evidence="7">
    <location>
        <begin position="281"/>
        <end position="306"/>
    </location>
</feature>
<feature type="transmembrane region" description="Helical" evidence="7">
    <location>
        <begin position="929"/>
        <end position="951"/>
    </location>
</feature>
<feature type="transmembrane region" description="Helical" evidence="7">
    <location>
        <begin position="451"/>
        <end position="472"/>
    </location>
</feature>
<feature type="transmembrane region" description="Helical" evidence="7">
    <location>
        <begin position="872"/>
        <end position="897"/>
    </location>
</feature>
<dbReference type="RefSeq" id="WP_185056507.1">
    <property type="nucleotide sequence ID" value="NZ_BAABIX010000034.1"/>
</dbReference>
<comment type="subcellular location">
    <subcellularLocation>
        <location evidence="1">Cell membrane</location>
        <topology evidence="1">Multi-pass membrane protein</topology>
    </subcellularLocation>
</comment>
<evidence type="ECO:0000256" key="7">
    <source>
        <dbReference type="SAM" id="Phobius"/>
    </source>
</evidence>
<dbReference type="GO" id="GO:0022857">
    <property type="term" value="F:transmembrane transporter activity"/>
    <property type="evidence" value="ECO:0007669"/>
    <property type="project" value="TreeGrafter"/>
</dbReference>
<evidence type="ECO:0000313" key="10">
    <source>
        <dbReference type="Proteomes" id="UP000578449"/>
    </source>
</evidence>
<feature type="transmembrane region" description="Helical" evidence="7">
    <location>
        <begin position="501"/>
        <end position="523"/>
    </location>
</feature>
<evidence type="ECO:0000256" key="6">
    <source>
        <dbReference type="ARBA" id="ARBA00038076"/>
    </source>
</evidence>
<gene>
    <name evidence="9" type="ORF">HNP84_009448</name>
</gene>
<comment type="caution">
    <text evidence="9">The sequence shown here is derived from an EMBL/GenBank/DDBJ whole genome shotgun (WGS) entry which is preliminary data.</text>
</comment>
<name>A0A840PE33_9ACTN</name>
<feature type="transmembrane region" description="Helical" evidence="7">
    <location>
        <begin position="414"/>
        <end position="439"/>
    </location>
</feature>
<dbReference type="InterPro" id="IPR003838">
    <property type="entry name" value="ABC3_permease_C"/>
</dbReference>
<dbReference type="GO" id="GO:0005886">
    <property type="term" value="C:plasma membrane"/>
    <property type="evidence" value="ECO:0007669"/>
    <property type="project" value="UniProtKB-SubCell"/>
</dbReference>
<dbReference type="Pfam" id="PF02687">
    <property type="entry name" value="FtsX"/>
    <property type="match status" value="1"/>
</dbReference>
<feature type="transmembrane region" description="Helical" evidence="7">
    <location>
        <begin position="327"/>
        <end position="348"/>
    </location>
</feature>
<feature type="transmembrane region" description="Helical" evidence="7">
    <location>
        <begin position="368"/>
        <end position="393"/>
    </location>
</feature>
<dbReference type="PANTHER" id="PTHR30572:SF4">
    <property type="entry name" value="ABC TRANSPORTER PERMEASE YTRF"/>
    <property type="match status" value="1"/>
</dbReference>
<keyword evidence="5 7" id="KW-0472">Membrane</keyword>
<dbReference type="InterPro" id="IPR050250">
    <property type="entry name" value="Macrolide_Exporter_MacB"/>
</dbReference>
<organism evidence="9 10">
    <name type="scientific">Thermocatellispora tengchongensis</name>
    <dbReference type="NCBI Taxonomy" id="1073253"/>
    <lineage>
        <taxon>Bacteria</taxon>
        <taxon>Bacillati</taxon>
        <taxon>Actinomycetota</taxon>
        <taxon>Actinomycetes</taxon>
        <taxon>Streptosporangiales</taxon>
        <taxon>Streptosporangiaceae</taxon>
        <taxon>Thermocatellispora</taxon>
    </lineage>
</organism>
<feature type="domain" description="ABC3 transporter permease C-terminal" evidence="8">
    <location>
        <begin position="886"/>
        <end position="994"/>
    </location>
</feature>
<dbReference type="Proteomes" id="UP000578449">
    <property type="component" value="Unassembled WGS sequence"/>
</dbReference>
<dbReference type="AlphaFoldDB" id="A0A840PE33"/>
<keyword evidence="4 7" id="KW-1133">Transmembrane helix</keyword>
<proteinExistence type="inferred from homology"/>
<reference evidence="9 10" key="1">
    <citation type="submission" date="2020-08" db="EMBL/GenBank/DDBJ databases">
        <title>Genomic Encyclopedia of Type Strains, Phase IV (KMG-IV): sequencing the most valuable type-strain genomes for metagenomic binning, comparative biology and taxonomic classification.</title>
        <authorList>
            <person name="Goeker M."/>
        </authorList>
    </citation>
    <scope>NUCLEOTIDE SEQUENCE [LARGE SCALE GENOMIC DNA]</scope>
    <source>
        <strain evidence="9 10">DSM 45615</strain>
    </source>
</reference>
<keyword evidence="3 7" id="KW-0812">Transmembrane</keyword>
<sequence>MSGGLGLTLRGLWERRGLSLVVFLVAAVSVATAAAGPIFADSARTILARTTLEAASPDTRAWRLTTREEDGLAARTAKLTAGLPFLDPPIPGAELVSPEVTTRRNYPLMWQDGQCEHLALAEGRCPRTAKEIMVSAASGFPLDSTVRVSGVSDPPGADGEQRLAELRVVGVYRPGDIDDPFWFGRNLFAQSAGATETNGDPFFTVPATRAHTVATGTAAWTESAIVFLDPRRVTGADIGRVEEAQRRADEIAAGGSVLVFTGVPRLLEELRAQTGTLGVPALVVIAQLVALGWLLLFLTVSDLVAARAPEIALARVRGHGRARVWRFGMAEPLVLLAAALPAGLALAAGPAGSVLAGLLPAQGASPVVVTAGAVAAGAAVPLGGLAAAAIAAWRMARRPVVEEWRGAPRRRARGWIVDAVVLALTALGLAELLATGGVIAEGSGQRAGALAVPGLVALAAALLACRALPLLARTLFARTRRSGGLGPFLALRQIARGSATAGSVIVLGTAFGLATFGTAAWSVTSANYERVARTHNGADTVLRVGAMPLEEFREAVERADPSGSRAAPVLSVPGGQAAMLATDPARFARVAYWRPSFAGDQAGVPLSTLAGRLGREMAPRVLVTGDRFRVRIGSVRPPENWQPRLHADFRVPGHPRPVSIPLGLLDPARTVLEWGLPKDCRTAVCELRAIRGEVDFSPGATAAPDSRLDVPVRELAVRRDGRWRELDAGLTDPGRWRGPAEAGPKGLTLPMTPFGAVSAIPETFPEELPALVNGQLDGRYSQGADQAYLVKYDAVSTGPALPGLDRPGAIVDLELADRAAYAVDPKAEFQVWVAAGHGEAVRAALTRQGVPVFEPTRYTDLVARYTLQGPGLALFLLLLAAPAAAVLALGRAVLALYAAARRRSYELAALEAAGARPRALRAALLLEQLITLAAGMLAGVAAGLAAAAAALPRIPQFTATPLTPPLLYDPAPLPLVAVAVLALLAALAAAALTAELLLRRVRVDRLRESPA</sequence>